<evidence type="ECO:0000313" key="5">
    <source>
        <dbReference type="Proteomes" id="UP000054564"/>
    </source>
</evidence>
<evidence type="ECO:0000256" key="3">
    <source>
        <dbReference type="ARBA" id="ARBA00022840"/>
    </source>
</evidence>
<name>A0A0L0VHV0_9BASI</name>
<dbReference type="Gene3D" id="3.40.50.1380">
    <property type="entry name" value="Methylglyoxal synthase-like domain"/>
    <property type="match status" value="1"/>
</dbReference>
<evidence type="ECO:0000313" key="4">
    <source>
        <dbReference type="EMBL" id="KNE98865.1"/>
    </source>
</evidence>
<protein>
    <submittedName>
        <fullName evidence="4">Uncharacterized protein</fullName>
    </submittedName>
</protein>
<keyword evidence="1" id="KW-0436">Ligase</keyword>
<dbReference type="AlphaFoldDB" id="A0A0L0VHV0"/>
<keyword evidence="2" id="KW-0547">Nucleotide-binding</keyword>
<dbReference type="InterPro" id="IPR036914">
    <property type="entry name" value="MGS-like_dom_sf"/>
</dbReference>
<reference evidence="5" key="1">
    <citation type="submission" date="2014-03" db="EMBL/GenBank/DDBJ databases">
        <title>The Genome Sequence of Puccinia striiformis f. sp. tritici PST-78.</title>
        <authorList>
            <consortium name="The Broad Institute Genome Sequencing Platform"/>
            <person name="Cuomo C."/>
            <person name="Hulbert S."/>
            <person name="Chen X."/>
            <person name="Walker B."/>
            <person name="Young S.K."/>
            <person name="Zeng Q."/>
            <person name="Gargeya S."/>
            <person name="Fitzgerald M."/>
            <person name="Haas B."/>
            <person name="Abouelleil A."/>
            <person name="Alvarado L."/>
            <person name="Arachchi H.M."/>
            <person name="Berlin A.M."/>
            <person name="Chapman S.B."/>
            <person name="Goldberg J."/>
            <person name="Griggs A."/>
            <person name="Gujja S."/>
            <person name="Hansen M."/>
            <person name="Howarth C."/>
            <person name="Imamovic A."/>
            <person name="Larimer J."/>
            <person name="McCowan C."/>
            <person name="Montmayeur A."/>
            <person name="Murphy C."/>
            <person name="Neiman D."/>
            <person name="Pearson M."/>
            <person name="Priest M."/>
            <person name="Roberts A."/>
            <person name="Saif S."/>
            <person name="Shea T."/>
            <person name="Sisk P."/>
            <person name="Sykes S."/>
            <person name="Wortman J."/>
            <person name="Nusbaum C."/>
            <person name="Birren B."/>
        </authorList>
    </citation>
    <scope>NUCLEOTIDE SEQUENCE [LARGE SCALE GENOMIC DNA]</scope>
    <source>
        <strain evidence="5">race PST-78</strain>
    </source>
</reference>
<dbReference type="PANTHER" id="PTHR11405:SF53">
    <property type="entry name" value="CARBAMOYL-PHOSPHATE SYNTHASE [AMMONIA], MITOCHONDRIAL"/>
    <property type="match status" value="1"/>
</dbReference>
<organism evidence="4 5">
    <name type="scientific">Puccinia striiformis f. sp. tritici PST-78</name>
    <dbReference type="NCBI Taxonomy" id="1165861"/>
    <lineage>
        <taxon>Eukaryota</taxon>
        <taxon>Fungi</taxon>
        <taxon>Dikarya</taxon>
        <taxon>Basidiomycota</taxon>
        <taxon>Pucciniomycotina</taxon>
        <taxon>Pucciniomycetes</taxon>
        <taxon>Pucciniales</taxon>
        <taxon>Pucciniaceae</taxon>
        <taxon>Puccinia</taxon>
    </lineage>
</organism>
<dbReference type="GO" id="GO:0005524">
    <property type="term" value="F:ATP binding"/>
    <property type="evidence" value="ECO:0007669"/>
    <property type="project" value="UniProtKB-KW"/>
</dbReference>
<sequence>MASTGEVASLRRDVHEAYWASLLSTNGFKLPKQNSIIPNRNSDMVQKLGFKVQCSSPEVEAGREVLDEDHVAHRNAVDFGLPLINNNKCARLFVEALAKKMPKGGLEPYTEGKIPSEVRSWSEFVGLAKGNRPV</sequence>
<dbReference type="Proteomes" id="UP000054564">
    <property type="component" value="Unassembled WGS sequence"/>
</dbReference>
<evidence type="ECO:0000256" key="1">
    <source>
        <dbReference type="ARBA" id="ARBA00022598"/>
    </source>
</evidence>
<accession>A0A0L0VHV0</accession>
<keyword evidence="5" id="KW-1185">Reference proteome</keyword>
<dbReference type="GO" id="GO:0004088">
    <property type="term" value="F:carbamoyl-phosphate synthase (glutamine-hydrolyzing) activity"/>
    <property type="evidence" value="ECO:0007669"/>
    <property type="project" value="TreeGrafter"/>
</dbReference>
<gene>
    <name evidence="4" type="ORF">PSTG_07886</name>
</gene>
<proteinExistence type="predicted"/>
<dbReference type="PANTHER" id="PTHR11405">
    <property type="entry name" value="CARBAMOYLTRANSFERASE FAMILY MEMBER"/>
    <property type="match status" value="1"/>
</dbReference>
<evidence type="ECO:0000256" key="2">
    <source>
        <dbReference type="ARBA" id="ARBA00022741"/>
    </source>
</evidence>
<comment type="caution">
    <text evidence="4">The sequence shown here is derived from an EMBL/GenBank/DDBJ whole genome shotgun (WGS) entry which is preliminary data.</text>
</comment>
<keyword evidence="3" id="KW-0067">ATP-binding</keyword>
<dbReference type="EMBL" id="AJIL01000052">
    <property type="protein sequence ID" value="KNE98865.1"/>
    <property type="molecule type" value="Genomic_DNA"/>
</dbReference>
<dbReference type="GO" id="GO:0005737">
    <property type="term" value="C:cytoplasm"/>
    <property type="evidence" value="ECO:0007669"/>
    <property type="project" value="TreeGrafter"/>
</dbReference>
<dbReference type="STRING" id="1165861.A0A0L0VHV0"/>